<dbReference type="Proteomes" id="UP000203822">
    <property type="component" value="Segment"/>
</dbReference>
<dbReference type="KEGG" id="vg:8919463"/>
<accession>D4N256</accession>
<protein>
    <submittedName>
        <fullName evidence="1">ORF19</fullName>
    </submittedName>
</protein>
<proteinExistence type="predicted"/>
<dbReference type="RefSeq" id="YP_003517759.1">
    <property type="nucleotide sequence ID" value="NC_013953.1"/>
</dbReference>
<evidence type="ECO:0000313" key="1">
    <source>
        <dbReference type="EMBL" id="ADD73728.1"/>
    </source>
</evidence>
<reference evidence="1 2" key="1">
    <citation type="journal article" date="2010" name="BMC Genomics">
        <title>Genomic sequencing and analyses of Lymantria xylina multiple nucleopolyhedrovirus.</title>
        <authorList>
            <person name="Nai Y.S."/>
            <person name="Wu C.Y."/>
            <person name="Wang T.C."/>
            <person name="Chen Y.R."/>
            <person name="Lau W.H."/>
            <person name="Lo C.F."/>
            <person name="Tsai M.F."/>
            <person name="Wang C.H."/>
        </authorList>
    </citation>
    <scope>NUCLEOTIDE SEQUENCE [LARGE SCALE GENOMIC DNA]</scope>
    <source>
        <strain evidence="1">LyxyMNPV-5</strain>
    </source>
</reference>
<name>D4N256_9ABAC</name>
<sequence>MTTSCFDKRYQCPADAACFDKRYQCPADAAGVIKAIRTLKYIKSPNTSARADSLS</sequence>
<organism evidence="1 2">
    <name type="scientific">Lymantria xylina multiple nucleopolyhedrovirus</name>
    <dbReference type="NCBI Taxonomy" id="2847840"/>
    <lineage>
        <taxon>Viruses</taxon>
        <taxon>Viruses incertae sedis</taxon>
        <taxon>Naldaviricetes</taxon>
        <taxon>Lefavirales</taxon>
        <taxon>Baculoviridae</taxon>
        <taxon>Alphabaculovirus</taxon>
        <taxon>Alphabaculovirus lyxylinae</taxon>
        <taxon>Lymantria xylina nucleopolyhedrovirus</taxon>
    </lineage>
</organism>
<keyword evidence="2" id="KW-1185">Reference proteome</keyword>
<dbReference type="GeneID" id="8919463"/>
<evidence type="ECO:0000313" key="2">
    <source>
        <dbReference type="Proteomes" id="UP000203822"/>
    </source>
</evidence>
<dbReference type="EMBL" id="GQ202541">
    <property type="protein sequence ID" value="ADD73728.1"/>
    <property type="molecule type" value="Genomic_DNA"/>
</dbReference>